<evidence type="ECO:0000313" key="2">
    <source>
        <dbReference type="EMBL" id="EAY23794.1"/>
    </source>
</evidence>
<comment type="caution">
    <text evidence="2">The sequence shown here is derived from an EMBL/GenBank/DDBJ whole genome shotgun (WGS) entry which is preliminary data.</text>
</comment>
<organism evidence="2 3">
    <name type="scientific">Microscilla marina ATCC 23134</name>
    <dbReference type="NCBI Taxonomy" id="313606"/>
    <lineage>
        <taxon>Bacteria</taxon>
        <taxon>Pseudomonadati</taxon>
        <taxon>Bacteroidota</taxon>
        <taxon>Cytophagia</taxon>
        <taxon>Cytophagales</taxon>
        <taxon>Microscillaceae</taxon>
        <taxon>Microscilla</taxon>
    </lineage>
</organism>
<gene>
    <name evidence="2" type="ORF">M23134_04491</name>
</gene>
<proteinExistence type="predicted"/>
<protein>
    <submittedName>
        <fullName evidence="2">Uncharacterized protein</fullName>
    </submittedName>
</protein>
<dbReference type="Proteomes" id="UP000004095">
    <property type="component" value="Unassembled WGS sequence"/>
</dbReference>
<dbReference type="EMBL" id="AAWS01000129">
    <property type="protein sequence ID" value="EAY23794.1"/>
    <property type="molecule type" value="Genomic_DNA"/>
</dbReference>
<keyword evidence="1" id="KW-0812">Transmembrane</keyword>
<accession>A2A0P6</accession>
<dbReference type="AlphaFoldDB" id="A2A0P6"/>
<keyword evidence="3" id="KW-1185">Reference proteome</keyword>
<keyword evidence="1" id="KW-0472">Membrane</keyword>
<keyword evidence="1" id="KW-1133">Transmembrane helix</keyword>
<reference evidence="2 3" key="1">
    <citation type="submission" date="2007-01" db="EMBL/GenBank/DDBJ databases">
        <authorList>
            <person name="Haygood M."/>
            <person name="Podell S."/>
            <person name="Anderson C."/>
            <person name="Hopkinson B."/>
            <person name="Roe K."/>
            <person name="Barbeau K."/>
            <person name="Gaasterland T."/>
            <person name="Ferriera S."/>
            <person name="Johnson J."/>
            <person name="Kravitz S."/>
            <person name="Beeson K."/>
            <person name="Sutton G."/>
            <person name="Rogers Y.-H."/>
            <person name="Friedman R."/>
            <person name="Frazier M."/>
            <person name="Venter J.C."/>
        </authorList>
    </citation>
    <scope>NUCLEOTIDE SEQUENCE [LARGE SCALE GENOMIC DNA]</scope>
    <source>
        <strain evidence="2 3">ATCC 23134</strain>
    </source>
</reference>
<feature type="transmembrane region" description="Helical" evidence="1">
    <location>
        <begin position="37"/>
        <end position="61"/>
    </location>
</feature>
<feature type="transmembrane region" description="Helical" evidence="1">
    <location>
        <begin position="67"/>
        <end position="88"/>
    </location>
</feature>
<evidence type="ECO:0000313" key="3">
    <source>
        <dbReference type="Proteomes" id="UP000004095"/>
    </source>
</evidence>
<sequence length="111" mass="11715">MPDVAKVGQLSVEQRLSFITSQMKIGIEAWWNENKGWVIPTVIGVILGVTALIVVTGGAAIMPILSALMQGLTVIFGAMLVAQIAAPLKDYIVKAWKATKGASQSLAHALS</sequence>
<name>A2A0P6_MICM2</name>
<evidence type="ECO:0000256" key="1">
    <source>
        <dbReference type="SAM" id="Phobius"/>
    </source>
</evidence>